<dbReference type="GO" id="GO:0030409">
    <property type="term" value="F:glutamate formimidoyltransferase activity"/>
    <property type="evidence" value="ECO:0007669"/>
    <property type="project" value="UniProtKB-EC"/>
</dbReference>
<dbReference type="Pfam" id="PF07837">
    <property type="entry name" value="FTCD_N"/>
    <property type="match status" value="1"/>
</dbReference>
<dbReference type="Gene3D" id="3.30.70.670">
    <property type="entry name" value="Formiminotransferase, C-terminal subdomain"/>
    <property type="match status" value="1"/>
</dbReference>
<evidence type="ECO:0000313" key="4">
    <source>
        <dbReference type="Proteomes" id="UP001152795"/>
    </source>
</evidence>
<gene>
    <name evidence="3" type="ORF">PACLA_8A015490</name>
</gene>
<dbReference type="InterPro" id="IPR022384">
    <property type="entry name" value="FormiminoTrfase_cat_dom_sf"/>
</dbReference>
<dbReference type="SMART" id="SM01222">
    <property type="entry name" value="FTCD_N"/>
    <property type="match status" value="1"/>
</dbReference>
<dbReference type="PANTHER" id="PTHR12234">
    <property type="entry name" value="FORMIMINOTRANSFERASE-CYCLODEAMINASE"/>
    <property type="match status" value="1"/>
</dbReference>
<dbReference type="InterPro" id="IPR012886">
    <property type="entry name" value="Formiminotransferase_N"/>
</dbReference>
<organism evidence="3 4">
    <name type="scientific">Paramuricea clavata</name>
    <name type="common">Red gorgonian</name>
    <name type="synonym">Violescent sea-whip</name>
    <dbReference type="NCBI Taxonomy" id="317549"/>
    <lineage>
        <taxon>Eukaryota</taxon>
        <taxon>Metazoa</taxon>
        <taxon>Cnidaria</taxon>
        <taxon>Anthozoa</taxon>
        <taxon>Octocorallia</taxon>
        <taxon>Malacalcyonacea</taxon>
        <taxon>Plexauridae</taxon>
        <taxon>Paramuricea</taxon>
    </lineage>
</organism>
<sequence>MAARLAVCLLNISEARRLHVVEKIAKAAGILSTESKFKCLSTVLNIFSDHDYNRSVLTIAAPIENLQTSVVNACKVAYREINLQNHTGGHPRLGSVDLIPIYPISHLVSLNKCGDIAKGIGNQIVSEVMGTSVFYFGTADYPNARGLVERRKEVGWYKGRHGMSYDGVKFDIGGPPMSRYGLTGVGASPYVMNCNVTIETKDFQVGQGIAKAIRGASPGGLKGVQAMAFDHEGSVEIACNVEAFASDQEKSNYETKQHVFNYTRPNEIKERIKTLASEHGIDVKGTVIVGFTPDEVYDMAYKALSEGNTTAWKNSRLHRM</sequence>
<evidence type="ECO:0000256" key="1">
    <source>
        <dbReference type="ARBA" id="ARBA00012252"/>
    </source>
</evidence>
<evidence type="ECO:0000256" key="2">
    <source>
        <dbReference type="ARBA" id="ARBA00022679"/>
    </source>
</evidence>
<dbReference type="SUPFAM" id="SSF55116">
    <property type="entry name" value="Formiminotransferase domain of formiminotransferase-cyclodeaminase"/>
    <property type="match status" value="2"/>
</dbReference>
<dbReference type="InterPro" id="IPR013802">
    <property type="entry name" value="Formiminotransferase_C"/>
</dbReference>
<dbReference type="AlphaFoldDB" id="A0A6S7I561"/>
<dbReference type="InterPro" id="IPR051623">
    <property type="entry name" value="FTCD"/>
</dbReference>
<dbReference type="PANTHER" id="PTHR12234:SF1">
    <property type="entry name" value="FORMIMINOTRANSFERASE N-TERMINAL SUBDOMAIN-CONTAINING PROTEIN"/>
    <property type="match status" value="1"/>
</dbReference>
<dbReference type="EMBL" id="CACRXK020003627">
    <property type="protein sequence ID" value="CAB3999618.1"/>
    <property type="molecule type" value="Genomic_DNA"/>
</dbReference>
<proteinExistence type="predicted"/>
<dbReference type="InterPro" id="IPR037070">
    <property type="entry name" value="Formiminotransferase_C_sf"/>
</dbReference>
<dbReference type="SMART" id="SM01221">
    <property type="entry name" value="FTCD"/>
    <property type="match status" value="1"/>
</dbReference>
<dbReference type="Proteomes" id="UP001152795">
    <property type="component" value="Unassembled WGS sequence"/>
</dbReference>
<dbReference type="OrthoDB" id="48036at2759"/>
<comment type="caution">
    <text evidence="3">The sequence shown here is derived from an EMBL/GenBank/DDBJ whole genome shotgun (WGS) entry which is preliminary data.</text>
</comment>
<dbReference type="InterPro" id="IPR037064">
    <property type="entry name" value="Formiminotransferase_N_sf"/>
</dbReference>
<evidence type="ECO:0000313" key="3">
    <source>
        <dbReference type="EMBL" id="CAB3999618.1"/>
    </source>
</evidence>
<dbReference type="Gene3D" id="3.30.990.10">
    <property type="entry name" value="Formiminotransferase, N-terminal subdomain"/>
    <property type="match status" value="1"/>
</dbReference>
<dbReference type="GO" id="GO:0005542">
    <property type="term" value="F:folic acid binding"/>
    <property type="evidence" value="ECO:0007669"/>
    <property type="project" value="InterPro"/>
</dbReference>
<keyword evidence="2" id="KW-0808">Transferase</keyword>
<dbReference type="EC" id="2.1.2.5" evidence="1"/>
<accession>A0A6S7I561</accession>
<reference evidence="3" key="1">
    <citation type="submission" date="2020-04" db="EMBL/GenBank/DDBJ databases">
        <authorList>
            <person name="Alioto T."/>
            <person name="Alioto T."/>
            <person name="Gomez Garrido J."/>
        </authorList>
    </citation>
    <scope>NUCLEOTIDE SEQUENCE</scope>
    <source>
        <strain evidence="3">A484AB</strain>
    </source>
</reference>
<keyword evidence="4" id="KW-1185">Reference proteome</keyword>
<protein>
    <recommendedName>
        <fullName evidence="1">glutamate formimidoyltransferase</fullName>
        <ecNumber evidence="1">2.1.2.5</ecNumber>
    </recommendedName>
</protein>
<name>A0A6S7I561_PARCT</name>